<gene>
    <name evidence="3" type="ORF">N791_11820</name>
</gene>
<dbReference type="PANTHER" id="PTHR43540">
    <property type="entry name" value="PEROXYUREIDOACRYLATE/UREIDOACRYLATE AMIDOHYDROLASE-RELATED"/>
    <property type="match status" value="1"/>
</dbReference>
<dbReference type="InterPro" id="IPR050272">
    <property type="entry name" value="Isochorismatase-like_hydrls"/>
</dbReference>
<accession>A0A0A0M7Y2</accession>
<protein>
    <submittedName>
        <fullName evidence="3">Isochorismatase</fullName>
    </submittedName>
</protein>
<keyword evidence="4" id="KW-1185">Reference proteome</keyword>
<dbReference type="eggNOG" id="COG1335">
    <property type="taxonomic scope" value="Bacteria"/>
</dbReference>
<evidence type="ECO:0000313" key="4">
    <source>
        <dbReference type="Proteomes" id="UP000030003"/>
    </source>
</evidence>
<dbReference type="Proteomes" id="UP000030003">
    <property type="component" value="Unassembled WGS sequence"/>
</dbReference>
<dbReference type="RefSeq" id="WP_036136425.1">
    <property type="nucleotide sequence ID" value="NZ_AUHT01000004.1"/>
</dbReference>
<dbReference type="GO" id="GO:0016787">
    <property type="term" value="F:hydrolase activity"/>
    <property type="evidence" value="ECO:0007669"/>
    <property type="project" value="UniProtKB-KW"/>
</dbReference>
<dbReference type="AlphaFoldDB" id="A0A0A0M7Y2"/>
<dbReference type="Gene3D" id="3.40.50.850">
    <property type="entry name" value="Isochorismatase-like"/>
    <property type="match status" value="1"/>
</dbReference>
<dbReference type="InterPro" id="IPR036380">
    <property type="entry name" value="Isochorismatase-like_sf"/>
</dbReference>
<comment type="caution">
    <text evidence="3">The sequence shown here is derived from an EMBL/GenBank/DDBJ whole genome shotgun (WGS) entry which is preliminary data.</text>
</comment>
<evidence type="ECO:0000259" key="2">
    <source>
        <dbReference type="Pfam" id="PF00857"/>
    </source>
</evidence>
<evidence type="ECO:0000313" key="3">
    <source>
        <dbReference type="EMBL" id="KGO99098.1"/>
    </source>
</evidence>
<dbReference type="InterPro" id="IPR000868">
    <property type="entry name" value="Isochorismatase-like_dom"/>
</dbReference>
<evidence type="ECO:0000256" key="1">
    <source>
        <dbReference type="ARBA" id="ARBA00022801"/>
    </source>
</evidence>
<sequence length="192" mass="20687">MASTAGIRNGDHQRTALLVVDMINPLDFEGGEALMPHAEAAARAIAALARRARGRGEPVVYVNDNFMRWQADFREIVATVRDGTRGSGLAGELAPVEGDYFVLKPKHSGFLATPLEILLEKLDVGRLVVTGVATDGCILATATDAHMREYAVQVPPDCVAAQSEARSRRAVELMRDSMGIDVRPSREAFAEG</sequence>
<reference evidence="3 4" key="1">
    <citation type="submission" date="2013-08" db="EMBL/GenBank/DDBJ databases">
        <title>Genomic analysis of Lysobacter defluvii.</title>
        <authorList>
            <person name="Wang Q."/>
            <person name="Wang G."/>
        </authorList>
    </citation>
    <scope>NUCLEOTIDE SEQUENCE [LARGE SCALE GENOMIC DNA]</scope>
    <source>
        <strain evidence="3 4">IMMIB APB-9</strain>
    </source>
</reference>
<dbReference type="CDD" id="cd00431">
    <property type="entry name" value="cysteine_hydrolases"/>
    <property type="match status" value="1"/>
</dbReference>
<dbReference type="SUPFAM" id="SSF52499">
    <property type="entry name" value="Isochorismatase-like hydrolases"/>
    <property type="match status" value="1"/>
</dbReference>
<feature type="domain" description="Isochorismatase-like" evidence="2">
    <location>
        <begin position="15"/>
        <end position="179"/>
    </location>
</feature>
<dbReference type="OrthoDB" id="9807387at2"/>
<dbReference type="Pfam" id="PF00857">
    <property type="entry name" value="Isochorismatase"/>
    <property type="match status" value="1"/>
</dbReference>
<dbReference type="EMBL" id="AVBH01000031">
    <property type="protein sequence ID" value="KGO99098.1"/>
    <property type="molecule type" value="Genomic_DNA"/>
</dbReference>
<proteinExistence type="predicted"/>
<organism evidence="3 4">
    <name type="scientific">Lysobacter defluvii IMMIB APB-9 = DSM 18482</name>
    <dbReference type="NCBI Taxonomy" id="1385515"/>
    <lineage>
        <taxon>Bacteria</taxon>
        <taxon>Pseudomonadati</taxon>
        <taxon>Pseudomonadota</taxon>
        <taxon>Gammaproteobacteria</taxon>
        <taxon>Lysobacterales</taxon>
        <taxon>Lysobacteraceae</taxon>
        <taxon>Novilysobacter</taxon>
    </lineage>
</organism>
<dbReference type="PANTHER" id="PTHR43540:SF6">
    <property type="entry name" value="ISOCHORISMATASE-LIKE DOMAIN-CONTAINING PROTEIN"/>
    <property type="match status" value="1"/>
</dbReference>
<name>A0A0A0M7Y2_9GAMM</name>
<keyword evidence="1" id="KW-0378">Hydrolase</keyword>
<dbReference type="STRING" id="1385515.GCA_000423325_00240"/>